<dbReference type="AlphaFoldDB" id="A0A0K2GEY9"/>
<dbReference type="PATRIC" id="fig|42253.5.peg.3079"/>
<evidence type="ECO:0000313" key="2">
    <source>
        <dbReference type="EMBL" id="ALA59525.1"/>
    </source>
</evidence>
<evidence type="ECO:0000256" key="1">
    <source>
        <dbReference type="SAM" id="MobiDB-lite"/>
    </source>
</evidence>
<dbReference type="KEGG" id="nmv:NITMOv2_3126"/>
<keyword evidence="3" id="KW-1185">Reference proteome</keyword>
<protein>
    <submittedName>
        <fullName evidence="2">Uncharacterized protein</fullName>
    </submittedName>
</protein>
<name>A0A0K2GEY9_NITMO</name>
<organism evidence="2 3">
    <name type="scientific">Nitrospira moscoviensis</name>
    <dbReference type="NCBI Taxonomy" id="42253"/>
    <lineage>
        <taxon>Bacteria</taxon>
        <taxon>Pseudomonadati</taxon>
        <taxon>Nitrospirota</taxon>
        <taxon>Nitrospiria</taxon>
        <taxon>Nitrospirales</taxon>
        <taxon>Nitrospiraceae</taxon>
        <taxon>Nitrospira</taxon>
    </lineage>
</organism>
<evidence type="ECO:0000313" key="3">
    <source>
        <dbReference type="Proteomes" id="UP000069205"/>
    </source>
</evidence>
<dbReference type="STRING" id="42253.NITMOv2_3126"/>
<feature type="compositionally biased region" description="Basic residues" evidence="1">
    <location>
        <begin position="120"/>
        <end position="129"/>
    </location>
</feature>
<dbReference type="EMBL" id="CP011801">
    <property type="protein sequence ID" value="ALA59525.1"/>
    <property type="molecule type" value="Genomic_DNA"/>
</dbReference>
<reference evidence="2 3" key="1">
    <citation type="journal article" date="2015" name="Proc. Natl. Acad. Sci. U.S.A.">
        <title>Expanded metabolic versatility of ubiquitous nitrite-oxidizing bacteria from the genus Nitrospira.</title>
        <authorList>
            <person name="Koch H."/>
            <person name="Lucker S."/>
            <person name="Albertsen M."/>
            <person name="Kitzinger K."/>
            <person name="Herbold C."/>
            <person name="Spieck E."/>
            <person name="Nielsen P.H."/>
            <person name="Wagner M."/>
            <person name="Daims H."/>
        </authorList>
    </citation>
    <scope>NUCLEOTIDE SEQUENCE [LARGE SCALE GENOMIC DNA]</scope>
    <source>
        <strain evidence="2 3">NSP M-1</strain>
    </source>
</reference>
<gene>
    <name evidence="2" type="ORF">NITMOv2_3126</name>
</gene>
<accession>A0A0K2GEY9</accession>
<dbReference type="Proteomes" id="UP000069205">
    <property type="component" value="Chromosome"/>
</dbReference>
<sequence>MARHASEHVLEPHRRPMLRQYCQQRTHPEEPCDSQCHQRVLIHDLQVIQQEFFEALPTTSYGRFRWNAHLLHLPRLLVERVILLPLSRVVFRDTLSRGPSQMFRPAVQDPPDGTVQSKPAKGRPAPHPRTRFCFPL</sequence>
<proteinExistence type="predicted"/>
<feature type="region of interest" description="Disordered" evidence="1">
    <location>
        <begin position="100"/>
        <end position="129"/>
    </location>
</feature>